<keyword evidence="4" id="KW-0804">Transcription</keyword>
<evidence type="ECO:0000313" key="8">
    <source>
        <dbReference type="EMBL" id="KAE8370570.1"/>
    </source>
</evidence>
<evidence type="ECO:0000256" key="1">
    <source>
        <dbReference type="ARBA" id="ARBA00022833"/>
    </source>
</evidence>
<evidence type="ECO:0000256" key="4">
    <source>
        <dbReference type="ARBA" id="ARBA00023163"/>
    </source>
</evidence>
<evidence type="ECO:0000256" key="6">
    <source>
        <dbReference type="SAM" id="MobiDB-lite"/>
    </source>
</evidence>
<organism evidence="8 9">
    <name type="scientific">Aspergillus caelatus</name>
    <dbReference type="NCBI Taxonomy" id="61420"/>
    <lineage>
        <taxon>Eukaryota</taxon>
        <taxon>Fungi</taxon>
        <taxon>Dikarya</taxon>
        <taxon>Ascomycota</taxon>
        <taxon>Pezizomycotina</taxon>
        <taxon>Eurotiomycetes</taxon>
        <taxon>Eurotiomycetidae</taxon>
        <taxon>Eurotiales</taxon>
        <taxon>Aspergillaceae</taxon>
        <taxon>Aspergillus</taxon>
        <taxon>Aspergillus subgen. Circumdati</taxon>
    </lineage>
</organism>
<dbReference type="Pfam" id="PF00172">
    <property type="entry name" value="Zn_clus"/>
    <property type="match status" value="1"/>
</dbReference>
<proteinExistence type="predicted"/>
<dbReference type="EMBL" id="ML737564">
    <property type="protein sequence ID" value="KAE8370570.1"/>
    <property type="molecule type" value="Genomic_DNA"/>
</dbReference>
<dbReference type="GO" id="GO:0003677">
    <property type="term" value="F:DNA binding"/>
    <property type="evidence" value="ECO:0007669"/>
    <property type="project" value="UniProtKB-KW"/>
</dbReference>
<feature type="region of interest" description="Disordered" evidence="6">
    <location>
        <begin position="229"/>
        <end position="249"/>
    </location>
</feature>
<keyword evidence="2" id="KW-0805">Transcription regulation</keyword>
<dbReference type="PROSITE" id="PS00463">
    <property type="entry name" value="ZN2_CY6_FUNGAL_1"/>
    <property type="match status" value="1"/>
</dbReference>
<dbReference type="SUPFAM" id="SSF57701">
    <property type="entry name" value="Zn2/Cys6 DNA-binding domain"/>
    <property type="match status" value="1"/>
</dbReference>
<sequence length="336" mass="36494">METYNTQLPARKLKDSCDVCSASKLRCDKQKPTCSRCANLNRPCTYSPARRGGRPHRVRRKSSQSQSHSQNQSQTKTSQQCFGTPETNALNSYLVEPTGISGQTDSEMSCDNGWFPSTRMIKHHQDNQLQPAEISPSPCNMVSMGPNVDTTETDCTKAALSIVEQLEITKGWRRSAAPTYGGSGLTATEACQRLLTILMCPCSEQANVALLVASGCISLMDVVHCSTGADSDSGSVSHDMSSSDGRSMGNGSCEQDILMWSRPQSSSRSLVGDGQSQVGDLSKIARLVLQFTDRYSQDSNGGARWEHTTWVVAPVAALLRSRLQSVTQGVARRLVF</sequence>
<feature type="compositionally biased region" description="Low complexity" evidence="6">
    <location>
        <begin position="230"/>
        <end position="249"/>
    </location>
</feature>
<dbReference type="AlphaFoldDB" id="A0A5N7APB2"/>
<dbReference type="GO" id="GO:0009893">
    <property type="term" value="P:positive regulation of metabolic process"/>
    <property type="evidence" value="ECO:0007669"/>
    <property type="project" value="UniProtKB-ARBA"/>
</dbReference>
<dbReference type="OrthoDB" id="2943660at2759"/>
<feature type="compositionally biased region" description="Basic residues" evidence="6">
    <location>
        <begin position="51"/>
        <end position="62"/>
    </location>
</feature>
<dbReference type="PRINTS" id="PR00755">
    <property type="entry name" value="AFLATOXINBRP"/>
</dbReference>
<dbReference type="InterPro" id="IPR036864">
    <property type="entry name" value="Zn2-C6_fun-type_DNA-bd_sf"/>
</dbReference>
<dbReference type="GO" id="GO:0008270">
    <property type="term" value="F:zinc ion binding"/>
    <property type="evidence" value="ECO:0007669"/>
    <property type="project" value="InterPro"/>
</dbReference>
<protein>
    <recommendedName>
        <fullName evidence="7">Zn(2)-C6 fungal-type domain-containing protein</fullName>
    </recommendedName>
</protein>
<accession>A0A5N7APB2</accession>
<evidence type="ECO:0000256" key="3">
    <source>
        <dbReference type="ARBA" id="ARBA00023125"/>
    </source>
</evidence>
<evidence type="ECO:0000313" key="9">
    <source>
        <dbReference type="Proteomes" id="UP000326268"/>
    </source>
</evidence>
<dbReference type="PANTHER" id="PTHR31069">
    <property type="entry name" value="OLEATE-ACTIVATED TRANSCRIPTION FACTOR 1-RELATED"/>
    <property type="match status" value="1"/>
</dbReference>
<feature type="region of interest" description="Disordered" evidence="6">
    <location>
        <begin position="45"/>
        <end position="83"/>
    </location>
</feature>
<evidence type="ECO:0000256" key="2">
    <source>
        <dbReference type="ARBA" id="ARBA00023015"/>
    </source>
</evidence>
<name>A0A5N7APB2_9EURO</name>
<evidence type="ECO:0000259" key="7">
    <source>
        <dbReference type="PROSITE" id="PS50048"/>
    </source>
</evidence>
<feature type="domain" description="Zn(2)-C6 fungal-type" evidence="7">
    <location>
        <begin position="16"/>
        <end position="46"/>
    </location>
</feature>
<keyword evidence="3" id="KW-0238">DNA-binding</keyword>
<dbReference type="CDD" id="cd00067">
    <property type="entry name" value="GAL4"/>
    <property type="match status" value="1"/>
</dbReference>
<dbReference type="Proteomes" id="UP000326268">
    <property type="component" value="Unassembled WGS sequence"/>
</dbReference>
<dbReference type="InterPro" id="IPR050675">
    <property type="entry name" value="OAF3"/>
</dbReference>
<dbReference type="GeneID" id="43658942"/>
<dbReference type="RefSeq" id="XP_031933651.1">
    <property type="nucleotide sequence ID" value="XM_032074496.1"/>
</dbReference>
<feature type="compositionally biased region" description="Low complexity" evidence="6">
    <location>
        <begin position="63"/>
        <end position="80"/>
    </location>
</feature>
<keyword evidence="9" id="KW-1185">Reference proteome</keyword>
<dbReference type="SMART" id="SM00066">
    <property type="entry name" value="GAL4"/>
    <property type="match status" value="1"/>
</dbReference>
<gene>
    <name evidence="8" type="ORF">BDV27DRAFT_167478</name>
</gene>
<keyword evidence="5" id="KW-0539">Nucleus</keyword>
<dbReference type="Gene3D" id="4.10.240.10">
    <property type="entry name" value="Zn(2)-C6 fungal-type DNA-binding domain"/>
    <property type="match status" value="1"/>
</dbReference>
<keyword evidence="1" id="KW-0862">Zinc</keyword>
<dbReference type="PROSITE" id="PS50048">
    <property type="entry name" value="ZN2_CY6_FUNGAL_2"/>
    <property type="match status" value="1"/>
</dbReference>
<dbReference type="PANTHER" id="PTHR31069:SF31">
    <property type="entry name" value="MONODICTYPHENONE CLUSTER TRANSCRIPTION FACTOR-RELATED"/>
    <property type="match status" value="1"/>
</dbReference>
<evidence type="ECO:0000256" key="5">
    <source>
        <dbReference type="ARBA" id="ARBA00023242"/>
    </source>
</evidence>
<dbReference type="GO" id="GO:0000981">
    <property type="term" value="F:DNA-binding transcription factor activity, RNA polymerase II-specific"/>
    <property type="evidence" value="ECO:0007669"/>
    <property type="project" value="InterPro"/>
</dbReference>
<reference evidence="8 9" key="1">
    <citation type="submission" date="2019-04" db="EMBL/GenBank/DDBJ databases">
        <title>Friends and foes A comparative genomics studyof 23 Aspergillus species from section Flavi.</title>
        <authorList>
            <consortium name="DOE Joint Genome Institute"/>
            <person name="Kjaerbolling I."/>
            <person name="Vesth T."/>
            <person name="Frisvad J.C."/>
            <person name="Nybo J.L."/>
            <person name="Theobald S."/>
            <person name="Kildgaard S."/>
            <person name="Isbrandt T."/>
            <person name="Kuo A."/>
            <person name="Sato A."/>
            <person name="Lyhne E.K."/>
            <person name="Kogle M.E."/>
            <person name="Wiebenga A."/>
            <person name="Kun R.S."/>
            <person name="Lubbers R.J."/>
            <person name="Makela M.R."/>
            <person name="Barry K."/>
            <person name="Chovatia M."/>
            <person name="Clum A."/>
            <person name="Daum C."/>
            <person name="Haridas S."/>
            <person name="He G."/>
            <person name="LaButti K."/>
            <person name="Lipzen A."/>
            <person name="Mondo S."/>
            <person name="Riley R."/>
            <person name="Salamov A."/>
            <person name="Simmons B.A."/>
            <person name="Magnuson J.K."/>
            <person name="Henrissat B."/>
            <person name="Mortensen U.H."/>
            <person name="Larsen T.O."/>
            <person name="Devries R.P."/>
            <person name="Grigoriev I.V."/>
            <person name="Machida M."/>
            <person name="Baker S.E."/>
            <person name="Andersen M.R."/>
        </authorList>
    </citation>
    <scope>NUCLEOTIDE SEQUENCE [LARGE SCALE GENOMIC DNA]</scope>
    <source>
        <strain evidence="8 9">CBS 763.97</strain>
    </source>
</reference>
<dbReference type="InterPro" id="IPR001138">
    <property type="entry name" value="Zn2Cys6_DnaBD"/>
</dbReference>